<keyword evidence="3" id="KW-0325">Glycoprotein</keyword>
<feature type="binding site" evidence="9">
    <location>
        <position position="407"/>
    </location>
    <ligand>
        <name>Zn(2+)</name>
        <dbReference type="ChEBI" id="CHEBI:29105"/>
        <label>2</label>
        <note>catalytic</note>
    </ligand>
</feature>
<evidence type="ECO:0000256" key="10">
    <source>
        <dbReference type="SAM" id="SignalP"/>
    </source>
</evidence>
<dbReference type="GO" id="GO:0016020">
    <property type="term" value="C:membrane"/>
    <property type="evidence" value="ECO:0007669"/>
    <property type="project" value="InterPro"/>
</dbReference>
<feature type="disulfide bond" evidence="8">
    <location>
        <begin position="532"/>
        <end position="544"/>
    </location>
</feature>
<dbReference type="CDD" id="cd06461">
    <property type="entry name" value="M2_ACE"/>
    <property type="match status" value="1"/>
</dbReference>
<evidence type="ECO:0000256" key="1">
    <source>
        <dbReference type="ARBA" id="ARBA00022729"/>
    </source>
</evidence>
<evidence type="ECO:0000256" key="5">
    <source>
        <dbReference type="PIRSR" id="PIRSR601548-11"/>
    </source>
</evidence>
<dbReference type="GO" id="GO:0008241">
    <property type="term" value="F:peptidyl-dipeptidase activity"/>
    <property type="evidence" value="ECO:0007669"/>
    <property type="project" value="InterPro"/>
</dbReference>
<feature type="active site" description="Proton acceptor 1" evidence="4">
    <location>
        <position position="380"/>
    </location>
</feature>
<evidence type="ECO:0000313" key="11">
    <source>
        <dbReference type="EMBL" id="WCL54328.1"/>
    </source>
</evidence>
<feature type="signal peptide" evidence="10">
    <location>
        <begin position="1"/>
        <end position="21"/>
    </location>
</feature>
<evidence type="ECO:0000256" key="9">
    <source>
        <dbReference type="PIRSR" id="PIRSR601548-8"/>
    </source>
</evidence>
<gene>
    <name evidence="11" type="ORF">PH603_00975</name>
</gene>
<feature type="disulfide bond" evidence="8">
    <location>
        <begin position="349"/>
        <end position="366"/>
    </location>
</feature>
<dbReference type="EMBL" id="CP116805">
    <property type="protein sequence ID" value="WCL54328.1"/>
    <property type="molecule type" value="Genomic_DNA"/>
</dbReference>
<dbReference type="PROSITE" id="PS52011">
    <property type="entry name" value="PEPTIDASE_M2"/>
    <property type="match status" value="1"/>
</dbReference>
<evidence type="ECO:0000256" key="6">
    <source>
        <dbReference type="PIRSR" id="PIRSR601548-2"/>
    </source>
</evidence>
<feature type="active site" description="Proton donor 2" evidence="5">
    <location>
        <position position="507"/>
    </location>
</feature>
<evidence type="ECO:0000313" key="12">
    <source>
        <dbReference type="Proteomes" id="UP001217500"/>
    </source>
</evidence>
<dbReference type="Proteomes" id="UP001217500">
    <property type="component" value="Chromosome"/>
</dbReference>
<evidence type="ECO:0000256" key="7">
    <source>
        <dbReference type="PIRSR" id="PIRSR601548-3"/>
    </source>
</evidence>
<dbReference type="GO" id="GO:0006508">
    <property type="term" value="P:proteolysis"/>
    <property type="evidence" value="ECO:0007669"/>
    <property type="project" value="InterPro"/>
</dbReference>
<evidence type="ECO:0000256" key="2">
    <source>
        <dbReference type="ARBA" id="ARBA00023157"/>
    </source>
</evidence>
<dbReference type="PANTHER" id="PTHR10514:SF27">
    <property type="entry name" value="ANGIOTENSIN-CONVERTING ENZYME"/>
    <property type="match status" value="1"/>
</dbReference>
<dbReference type="InterPro" id="IPR001548">
    <property type="entry name" value="Peptidase_M2"/>
</dbReference>
<feature type="binding site" evidence="6">
    <location>
        <position position="516"/>
    </location>
    <ligand>
        <name>chloride</name>
        <dbReference type="ChEBI" id="CHEBI:17996"/>
        <label>1</label>
    </ligand>
</feature>
<feature type="active site" description="Proton donor 1" evidence="4">
    <location>
        <position position="507"/>
    </location>
</feature>
<feature type="binding site" evidence="7">
    <location>
        <position position="379"/>
    </location>
    <ligand>
        <name>Zn(2+)</name>
        <dbReference type="ChEBI" id="CHEBI:29105"/>
        <label>1</label>
        <note>catalytic</note>
    </ligand>
</feature>
<feature type="disulfide bond" evidence="8">
    <location>
        <begin position="150"/>
        <end position="156"/>
    </location>
</feature>
<reference evidence="11" key="1">
    <citation type="submission" date="2023-01" db="EMBL/GenBank/DDBJ databases">
        <title>The genome sequence of Kordiimonadaceae bacterium 6D33.</title>
        <authorList>
            <person name="Liu Y."/>
        </authorList>
    </citation>
    <scope>NUCLEOTIDE SEQUENCE</scope>
    <source>
        <strain evidence="11">6D33</strain>
    </source>
</reference>
<evidence type="ECO:0000256" key="4">
    <source>
        <dbReference type="PIRSR" id="PIRSR601548-1"/>
    </source>
</evidence>
<dbReference type="FunFam" id="1.10.1370.30:FF:000005">
    <property type="entry name" value="Angiotensin-converting enzyme"/>
    <property type="match status" value="1"/>
</dbReference>
<feature type="active site" description="Proton acceptor 2" evidence="5">
    <location>
        <position position="380"/>
    </location>
</feature>
<dbReference type="PRINTS" id="PR00791">
    <property type="entry name" value="PEPDIPTASEA"/>
</dbReference>
<feature type="binding site" evidence="9">
    <location>
        <position position="383"/>
    </location>
    <ligand>
        <name>Zn(2+)</name>
        <dbReference type="ChEBI" id="CHEBI:29105"/>
        <label>2</label>
        <note>catalytic</note>
    </ligand>
</feature>
<proteinExistence type="predicted"/>
<keyword evidence="7" id="KW-0479">Metal-binding</keyword>
<feature type="binding site" evidence="7">
    <location>
        <position position="407"/>
    </location>
    <ligand>
        <name>Zn(2+)</name>
        <dbReference type="ChEBI" id="CHEBI:29105"/>
        <label>1</label>
        <note>catalytic</note>
    </ligand>
</feature>
<organism evidence="11 12">
    <name type="scientific">Gimibacter soli</name>
    <dbReference type="NCBI Taxonomy" id="3024400"/>
    <lineage>
        <taxon>Bacteria</taxon>
        <taxon>Pseudomonadati</taxon>
        <taxon>Pseudomonadota</taxon>
        <taxon>Alphaproteobacteria</taxon>
        <taxon>Kordiimonadales</taxon>
        <taxon>Temperatibacteraceae</taxon>
        <taxon>Gimibacter</taxon>
    </lineage>
</organism>
<evidence type="ECO:0000256" key="8">
    <source>
        <dbReference type="PIRSR" id="PIRSR601548-4"/>
    </source>
</evidence>
<sequence>MIRPASVSRLAIAIALATALAACGDKKEEAKAPAAPTAAEAMAFVTEAEARLETDREYAARAAWVQANFVTVDTSFLAARADEASTALSMELAKDAARFNDVEVDAETRRKLEIMKQGLTIPAPSDPALASELATIKADLDSMYATGKYCKEDGTCLNDRDIIRIMASSRDPEELKDVWAGWRQVSAPMKDKYARMVELANAGSRDLGFADTGALWRSGYDMPADDFTAETERLWGQVKPLYQSLQCHVRAKLSDYYGSRTMPQDGTIPAHLVGNVWAQQWGEIFDLVASGDADPGYDLTALLNEKGYDAMKIAKTGEQFFTSLGIPALPETFWERSLITKPRDRDVQCHASAWDITTSDVRIKMCTEVTGEDFRTMHHELGHIFYYTNYAPQSILFRGGAHDGFHEAIGDAVALSTTPAYLVELGLLDEQPDAAADIGLLLKQALDKVAFLPFGLMVDRWRWGVFNGEITPDHYNEAWWKLRRQYQGLSAPVERTEADFDPGAKYHIPGNTPYTRYFLAHILQFQLYKAACEQAGFDGPLHRCSFYGNKEVGEKLKAMLAMGASKPWPEALEAFAGTRDMDASAVLAYFAPLQAWLDEQNKDRNCGWE</sequence>
<evidence type="ECO:0000256" key="3">
    <source>
        <dbReference type="ARBA" id="ARBA00023180"/>
    </source>
</evidence>
<keyword evidence="7" id="KW-0862">Zinc</keyword>
<keyword evidence="1 10" id="KW-0732">Signal</keyword>
<dbReference type="Gene3D" id="1.10.1370.30">
    <property type="match status" value="2"/>
</dbReference>
<dbReference type="SUPFAM" id="SSF55486">
    <property type="entry name" value="Metalloproteases ('zincins'), catalytic domain"/>
    <property type="match status" value="1"/>
</dbReference>
<feature type="binding site" evidence="7">
    <location>
        <position position="383"/>
    </location>
    <ligand>
        <name>Zn(2+)</name>
        <dbReference type="ChEBI" id="CHEBI:29105"/>
        <label>1</label>
        <note>catalytic</note>
    </ligand>
</feature>
<feature type="chain" id="PRO_5042216316" evidence="10">
    <location>
        <begin position="22"/>
        <end position="609"/>
    </location>
</feature>
<dbReference type="Pfam" id="PF01401">
    <property type="entry name" value="Peptidase_M2"/>
    <property type="match status" value="1"/>
</dbReference>
<feature type="binding site" evidence="9">
    <location>
        <position position="379"/>
    </location>
    <ligand>
        <name>Zn(2+)</name>
        <dbReference type="ChEBI" id="CHEBI:29105"/>
        <label>2</label>
        <note>catalytic</note>
    </ligand>
</feature>
<protein>
    <submittedName>
        <fullName evidence="11">M2 family metallopeptidase</fullName>
    </submittedName>
</protein>
<dbReference type="PANTHER" id="PTHR10514">
    <property type="entry name" value="ANGIOTENSIN-CONVERTING ENZYME"/>
    <property type="match status" value="1"/>
</dbReference>
<accession>A0AAF0BHJ6</accession>
<dbReference type="RefSeq" id="WP_289504047.1">
    <property type="nucleotide sequence ID" value="NZ_CP116805.1"/>
</dbReference>
<dbReference type="KEGG" id="gso:PH603_00975"/>
<keyword evidence="2 8" id="KW-1015">Disulfide bond</keyword>
<dbReference type="AlphaFoldDB" id="A0AAF0BHJ6"/>
<feature type="binding site" evidence="6">
    <location>
        <position position="220"/>
    </location>
    <ligand>
        <name>chloride</name>
        <dbReference type="ChEBI" id="CHEBI:17996"/>
        <label>1</label>
    </ligand>
</feature>
<name>A0AAF0BHJ6_9PROT</name>
<keyword evidence="12" id="KW-1185">Reference proteome</keyword>
<dbReference type="PROSITE" id="PS51257">
    <property type="entry name" value="PROKAR_LIPOPROTEIN"/>
    <property type="match status" value="1"/>
</dbReference>
<dbReference type="GO" id="GO:0008237">
    <property type="term" value="F:metallopeptidase activity"/>
    <property type="evidence" value="ECO:0007669"/>
    <property type="project" value="InterPro"/>
</dbReference>